<dbReference type="InterPro" id="IPR015500">
    <property type="entry name" value="Peptidase_S8_subtilisin-rel"/>
</dbReference>
<dbReference type="PROSITE" id="PS51892">
    <property type="entry name" value="SUBTILASE"/>
    <property type="match status" value="1"/>
</dbReference>
<dbReference type="InterPro" id="IPR000209">
    <property type="entry name" value="Peptidase_S8/S53_dom"/>
</dbReference>
<dbReference type="PRINTS" id="PR00723">
    <property type="entry name" value="SUBTILISIN"/>
</dbReference>
<evidence type="ECO:0000313" key="11">
    <source>
        <dbReference type="Proteomes" id="UP000068167"/>
    </source>
</evidence>
<evidence type="ECO:0000256" key="1">
    <source>
        <dbReference type="ARBA" id="ARBA00011073"/>
    </source>
</evidence>
<evidence type="ECO:0000259" key="9">
    <source>
        <dbReference type="Pfam" id="PF22148"/>
    </source>
</evidence>
<keyword evidence="11" id="KW-1185">Reference proteome</keyword>
<name>A0A0K1S7Y2_9CHRO</name>
<evidence type="ECO:0000313" key="10">
    <source>
        <dbReference type="EMBL" id="AKV70128.1"/>
    </source>
</evidence>
<dbReference type="CDD" id="cd07473">
    <property type="entry name" value="Peptidases_S8_Subtilisin_like"/>
    <property type="match status" value="1"/>
</dbReference>
<dbReference type="Pfam" id="PF22148">
    <property type="entry name" value="Fervidolysin_NPro-like"/>
    <property type="match status" value="1"/>
</dbReference>
<evidence type="ECO:0000256" key="4">
    <source>
        <dbReference type="ARBA" id="ARBA00022825"/>
    </source>
</evidence>
<accession>A0A0K1S7Y2</accession>
<dbReference type="GO" id="GO:0004252">
    <property type="term" value="F:serine-type endopeptidase activity"/>
    <property type="evidence" value="ECO:0007669"/>
    <property type="project" value="UniProtKB-UniRule"/>
</dbReference>
<dbReference type="SUPFAM" id="SSF52743">
    <property type="entry name" value="Subtilisin-like"/>
    <property type="match status" value="1"/>
</dbReference>
<organism evidence="10 11">
    <name type="scientific">Microcystis panniformis FACHB-1757</name>
    <dbReference type="NCBI Taxonomy" id="1638788"/>
    <lineage>
        <taxon>Bacteria</taxon>
        <taxon>Bacillati</taxon>
        <taxon>Cyanobacteriota</taxon>
        <taxon>Cyanophyceae</taxon>
        <taxon>Oscillatoriophycideae</taxon>
        <taxon>Chroococcales</taxon>
        <taxon>Microcystaceae</taxon>
        <taxon>Microcystis</taxon>
    </lineage>
</organism>
<feature type="active site" description="Charge relay system" evidence="5 6">
    <location>
        <position position="174"/>
    </location>
</feature>
<dbReference type="InterPro" id="IPR023827">
    <property type="entry name" value="Peptidase_S8_Asp-AS"/>
</dbReference>
<keyword evidence="2 6" id="KW-0645">Protease</keyword>
<evidence type="ECO:0000256" key="3">
    <source>
        <dbReference type="ARBA" id="ARBA00022801"/>
    </source>
</evidence>
<feature type="domain" description="Fervidolysin-like N-terminal prodomain" evidence="9">
    <location>
        <begin position="40"/>
        <end position="112"/>
    </location>
</feature>
<dbReference type="PROSITE" id="PS00137">
    <property type="entry name" value="SUBTILASE_HIS"/>
    <property type="match status" value="1"/>
</dbReference>
<dbReference type="PATRIC" id="fig|1638788.3.peg.5329"/>
<feature type="active site" description="Charge relay system" evidence="5 6">
    <location>
        <position position="397"/>
    </location>
</feature>
<dbReference type="InterPro" id="IPR036852">
    <property type="entry name" value="Peptidase_S8/S53_dom_sf"/>
</dbReference>
<evidence type="ECO:0000259" key="8">
    <source>
        <dbReference type="Pfam" id="PF00082"/>
    </source>
</evidence>
<dbReference type="InterPro" id="IPR054399">
    <property type="entry name" value="Fervidolysin-like_N_prodom"/>
</dbReference>
<evidence type="ECO:0000256" key="6">
    <source>
        <dbReference type="PROSITE-ProRule" id="PRU01240"/>
    </source>
</evidence>
<comment type="similarity">
    <text evidence="1 6 7">Belongs to the peptidase S8 family.</text>
</comment>
<dbReference type="KEGG" id="mpk:VL20_5283"/>
<evidence type="ECO:0000256" key="7">
    <source>
        <dbReference type="RuleBase" id="RU003355"/>
    </source>
</evidence>
<dbReference type="PANTHER" id="PTHR43399">
    <property type="entry name" value="SUBTILISIN-RELATED"/>
    <property type="match status" value="1"/>
</dbReference>
<dbReference type="Proteomes" id="UP000068167">
    <property type="component" value="Chromosome"/>
</dbReference>
<dbReference type="EMBL" id="CP011339">
    <property type="protein sequence ID" value="AKV70128.1"/>
    <property type="molecule type" value="Genomic_DNA"/>
</dbReference>
<dbReference type="PANTHER" id="PTHR43399:SF4">
    <property type="entry name" value="CELL WALL-ASSOCIATED PROTEASE"/>
    <property type="match status" value="1"/>
</dbReference>
<dbReference type="PROSITE" id="PS00138">
    <property type="entry name" value="SUBTILASE_SER"/>
    <property type="match status" value="1"/>
</dbReference>
<dbReference type="Pfam" id="PF00082">
    <property type="entry name" value="Peptidase_S8"/>
    <property type="match status" value="1"/>
</dbReference>
<dbReference type="SUPFAM" id="SSF69318">
    <property type="entry name" value="Integrin alpha N-terminal domain"/>
    <property type="match status" value="1"/>
</dbReference>
<protein>
    <submittedName>
        <fullName evidence="10">Alkaline phosphatase</fullName>
    </submittedName>
</protein>
<reference evidence="10 11" key="1">
    <citation type="journal article" date="2016" name="Stand. Genomic Sci.">
        <title>Complete genome sequence and genomic characterization of Microcystis panniformis FACHB 1757 by third-generation sequencing.</title>
        <authorList>
            <person name="Zhang J.Y."/>
            <person name="Guan R."/>
            <person name="Zhang H.J."/>
            <person name="Li H."/>
            <person name="Xiao P."/>
            <person name="Yu G.L."/>
            <person name="Du L."/>
            <person name="Cao D.M."/>
            <person name="Zhu B.C."/>
            <person name="Li R.H."/>
            <person name="Lu Z.H."/>
        </authorList>
    </citation>
    <scope>NUCLEOTIDE SEQUENCE [LARGE SCALE GENOMIC DNA]</scope>
    <source>
        <strain evidence="10 11">FACHB-1757</strain>
    </source>
</reference>
<dbReference type="GO" id="GO:0006508">
    <property type="term" value="P:proteolysis"/>
    <property type="evidence" value="ECO:0007669"/>
    <property type="project" value="UniProtKB-KW"/>
</dbReference>
<keyword evidence="3 6" id="KW-0378">Hydrolase</keyword>
<proteinExistence type="inferred from homology"/>
<dbReference type="Gene3D" id="3.40.50.200">
    <property type="entry name" value="Peptidase S8/S53 domain"/>
    <property type="match status" value="1"/>
</dbReference>
<dbReference type="InterPro" id="IPR034204">
    <property type="entry name" value="PfSUB1-like_cat_dom"/>
</dbReference>
<keyword evidence="4 6" id="KW-0720">Serine protease</keyword>
<dbReference type="InterPro" id="IPR023828">
    <property type="entry name" value="Peptidase_S8_Ser-AS"/>
</dbReference>
<sequence>MFPAPLSINSSGYSTSPTLGLASVPSAAPVTSELKPPATSTLAPYAPNQLILKFKQGITSTQVAQFRSLFGAVSTQTIKLTGAEIWKLSGSLSVEKILAQYGSNPIFEYIEPDYIRTLGTITPKATFPNDPSFNQLWGLHNTGQSGGTPDADIDAPEAWDIQKGNPNLVIGVIDTGVDYNHQDLVGNIWTNPGEIANDGIDNDGNGYVDDIRGWDFAYNDNNPSDVQGHGTHVAGTIAGKGNNGVGVTGVAWNAKIMPLKFLNDQGSGSTSNAIKAINYATAKGVKLTNNSWGGGGYSQALYDAINAAGQAGALFIAAAGNNGNNNDANPFYPASYNLANIISVAATNRNDQLVTFANTGGWWGSNYGLTSVDLGAPGSEIYSTTPNNTYATYSGTSMASPHVAGAAALLWSQNPTWTAQQVKNTLMNTGDPLASLAGKTVSGKRLNVFKALGGTNPNPPNLLTMQRWATGQGGFWDAQKWLAGDFNGDGKDDVAKAFNQGGLGSVDVHVSNGSSFSMQRWATGQGGFWDAQKWLAGDFNGDGKDDVAKAFNQGGLGSVDVHVSNGSSFSMQRWATGQGGFWDAQKWLAGDFNGDGKDDVAKAFNQGGLGSVDVHVSNGSSFSMQRWATGQGGFWDAQKWLAGDFNGDGKDDVAKVFNDNGLASVDVHVSNGSSFSMQRWATRQGGFWDAQQWVVGDFNGDGKDDLAKAFTDGGLASIDVHLSTGSGFGMQRWATRQGGFWDAQQWLAGNFNGDGKGDLAKAFNEGGLGSVDVHTLI</sequence>
<dbReference type="RefSeq" id="WP_284525883.1">
    <property type="nucleotide sequence ID" value="NZ_CP011339.1"/>
</dbReference>
<evidence type="ECO:0000256" key="2">
    <source>
        <dbReference type="ARBA" id="ARBA00022670"/>
    </source>
</evidence>
<dbReference type="Gene3D" id="1.10.10.1280">
    <property type="entry name" value="Alpha-helical porin B/porin C"/>
    <property type="match status" value="6"/>
</dbReference>
<dbReference type="InterPro" id="IPR041910">
    <property type="entry name" value="Alpha_h_PorB/PorC"/>
</dbReference>
<dbReference type="InterPro" id="IPR051048">
    <property type="entry name" value="Peptidase_S8/S53_subtilisin"/>
</dbReference>
<gene>
    <name evidence="10" type="ORF">VL20_5283</name>
</gene>
<dbReference type="PROSITE" id="PS00136">
    <property type="entry name" value="SUBTILASE_ASP"/>
    <property type="match status" value="1"/>
</dbReference>
<feature type="domain" description="Peptidase S8/S53" evidence="8">
    <location>
        <begin position="167"/>
        <end position="430"/>
    </location>
</feature>
<feature type="active site" description="Charge relay system" evidence="5 6">
    <location>
        <position position="229"/>
    </location>
</feature>
<dbReference type="InterPro" id="IPR028994">
    <property type="entry name" value="Integrin_alpha_N"/>
</dbReference>
<evidence type="ECO:0000256" key="5">
    <source>
        <dbReference type="PIRSR" id="PIRSR615500-1"/>
    </source>
</evidence>
<dbReference type="AlphaFoldDB" id="A0A0K1S7Y2"/>
<dbReference type="InterPro" id="IPR022398">
    <property type="entry name" value="Peptidase_S8_His-AS"/>
</dbReference>